<dbReference type="InterPro" id="IPR000305">
    <property type="entry name" value="GIY-YIG_endonuc"/>
</dbReference>
<dbReference type="SUPFAM" id="SSF64496">
    <property type="entry name" value="DNA-binding domain of intron-encoded endonucleases"/>
    <property type="match status" value="1"/>
</dbReference>
<evidence type="ECO:0000313" key="5">
    <source>
        <dbReference type="EMBL" id="CAB4180705.1"/>
    </source>
</evidence>
<dbReference type="EMBL" id="LR797001">
    <property type="protein sequence ID" value="CAB4180705.1"/>
    <property type="molecule type" value="Genomic_DNA"/>
</dbReference>
<evidence type="ECO:0000256" key="1">
    <source>
        <dbReference type="ARBA" id="ARBA00001946"/>
    </source>
</evidence>
<organism evidence="5">
    <name type="scientific">uncultured Caudovirales phage</name>
    <dbReference type="NCBI Taxonomy" id="2100421"/>
    <lineage>
        <taxon>Viruses</taxon>
        <taxon>Duplodnaviria</taxon>
        <taxon>Heunggongvirae</taxon>
        <taxon>Uroviricota</taxon>
        <taxon>Caudoviricetes</taxon>
        <taxon>Peduoviridae</taxon>
        <taxon>Maltschvirus</taxon>
        <taxon>Maltschvirus maltsch</taxon>
    </lineage>
</organism>
<sequence length="320" mass="36175">MNNVIYRIRNVVNNKFYVGSTINTAGRFKAHRRRLRAGNHQSPHMQAAWNKYGEDCFKFEVLMHIEDVNELLSVEQVWLDEHAGKPYCYNWATDASAPMRGKTHTVETLGKIAQNRTPPKGVDHYGYGLTRSAETKAKISEKCKGLVNPMKGKTHSEQSKANMSAAVKRGEESHFYGKRPTNADDLQKEIYAVLPDRTTQTFVSLTHMRDTLGVSIAAIIRACKSGNPIKFGVLAGWVLSYVGKEINEAPEIPEEYMSFPRTRQDAKDKGEKQYYTGVPCERGHLSPRKTKGTCIACMKADYKKDNDRRKANKLIDTTLK</sequence>
<evidence type="ECO:0000256" key="3">
    <source>
        <dbReference type="ARBA" id="ARBA00022842"/>
    </source>
</evidence>
<dbReference type="InterPro" id="IPR003611">
    <property type="entry name" value="NUMOD3"/>
</dbReference>
<evidence type="ECO:0000259" key="4">
    <source>
        <dbReference type="PROSITE" id="PS50164"/>
    </source>
</evidence>
<dbReference type="SMART" id="SM00465">
    <property type="entry name" value="GIYc"/>
    <property type="match status" value="1"/>
</dbReference>
<keyword evidence="3" id="KW-0460">Magnesium</keyword>
<comment type="cofactor">
    <cofactor evidence="1">
        <name>Mg(2+)</name>
        <dbReference type="ChEBI" id="CHEBI:18420"/>
    </cofactor>
</comment>
<dbReference type="InterPro" id="IPR035901">
    <property type="entry name" value="GIY-YIG_endonuc_sf"/>
</dbReference>
<dbReference type="CDD" id="cd10437">
    <property type="entry name" value="GIY-YIG_HE_I-TevI_like"/>
    <property type="match status" value="1"/>
</dbReference>
<dbReference type="GO" id="GO:0004519">
    <property type="term" value="F:endonuclease activity"/>
    <property type="evidence" value="ECO:0007669"/>
    <property type="project" value="UniProtKB-KW"/>
</dbReference>
<keyword evidence="5" id="KW-0540">Nuclease</keyword>
<dbReference type="SUPFAM" id="SSF82771">
    <property type="entry name" value="GIY-YIG endonuclease"/>
    <property type="match status" value="1"/>
</dbReference>
<comment type="similarity">
    <text evidence="2">To endonucleases of group I introns of fungi and phage.</text>
</comment>
<dbReference type="Gene3D" id="3.40.1440.10">
    <property type="entry name" value="GIY-YIG endonuclease"/>
    <property type="match status" value="1"/>
</dbReference>
<name>A0A6J5QIA0_9CAUD</name>
<dbReference type="InterPro" id="IPR006350">
    <property type="entry name" value="Intron_endoG1"/>
</dbReference>
<dbReference type="Pfam" id="PF07460">
    <property type="entry name" value="NUMOD3"/>
    <property type="match status" value="2"/>
</dbReference>
<reference evidence="5" key="1">
    <citation type="submission" date="2020-05" db="EMBL/GenBank/DDBJ databases">
        <authorList>
            <person name="Chiriac C."/>
            <person name="Salcher M."/>
            <person name="Ghai R."/>
            <person name="Kavagutti S V."/>
        </authorList>
    </citation>
    <scope>NUCLEOTIDE SEQUENCE</scope>
</reference>
<feature type="domain" description="GIY-YIG" evidence="4">
    <location>
        <begin position="1"/>
        <end position="89"/>
    </location>
</feature>
<dbReference type="PROSITE" id="PS50164">
    <property type="entry name" value="GIY_YIG"/>
    <property type="match status" value="1"/>
</dbReference>
<protein>
    <submittedName>
        <fullName evidence="5">GrpIintron_endo, group I intron endonuclease</fullName>
    </submittedName>
</protein>
<dbReference type="SMART" id="SM00496">
    <property type="entry name" value="IENR2"/>
    <property type="match status" value="3"/>
</dbReference>
<keyword evidence="5" id="KW-0378">Hydrolase</keyword>
<dbReference type="GO" id="GO:0003677">
    <property type="term" value="F:DNA binding"/>
    <property type="evidence" value="ECO:0007669"/>
    <property type="project" value="InterPro"/>
</dbReference>
<evidence type="ECO:0000256" key="2">
    <source>
        <dbReference type="ARBA" id="ARBA00010045"/>
    </source>
</evidence>
<accession>A0A6J5QIA0</accession>
<dbReference type="Pfam" id="PF01541">
    <property type="entry name" value="GIY-YIG"/>
    <property type="match status" value="1"/>
</dbReference>
<gene>
    <name evidence="5" type="ORF">UFOVP1043_90</name>
</gene>
<keyword evidence="5" id="KW-0255">Endonuclease</keyword>
<proteinExistence type="predicted"/>
<dbReference type="NCBIfam" id="TIGR01453">
    <property type="entry name" value="grpIintron_endo"/>
    <property type="match status" value="1"/>
</dbReference>